<dbReference type="GO" id="GO:0006351">
    <property type="term" value="P:DNA-templated transcription"/>
    <property type="evidence" value="ECO:0007669"/>
    <property type="project" value="InterPro"/>
</dbReference>
<evidence type="ECO:0000256" key="6">
    <source>
        <dbReference type="SAM" id="MobiDB-lite"/>
    </source>
</evidence>
<feature type="region of interest" description="Disordered" evidence="6">
    <location>
        <begin position="50"/>
        <end position="125"/>
    </location>
</feature>
<keyword evidence="2" id="KW-0805">Transcription regulation</keyword>
<evidence type="ECO:0000256" key="1">
    <source>
        <dbReference type="ARBA" id="ARBA00022723"/>
    </source>
</evidence>
<dbReference type="CDD" id="cd12148">
    <property type="entry name" value="fungal_TF_MHR"/>
    <property type="match status" value="1"/>
</dbReference>
<dbReference type="PANTHER" id="PTHR47256:SF10">
    <property type="entry name" value="ZN(II)2CYS6 TRANSCRIPTION FACTOR (EUROFUNG)"/>
    <property type="match status" value="1"/>
</dbReference>
<keyword evidence="5" id="KW-0539">Nucleus</keyword>
<dbReference type="STRING" id="86049.A0A1C1CUF1"/>
<protein>
    <recommendedName>
        <fullName evidence="7">Xylanolytic transcriptional activator regulatory domain-containing protein</fullName>
    </recommendedName>
</protein>
<dbReference type="Gene3D" id="4.10.240.10">
    <property type="entry name" value="Zn(2)-C6 fungal-type DNA-binding domain"/>
    <property type="match status" value="1"/>
</dbReference>
<dbReference type="CDD" id="cd00067">
    <property type="entry name" value="GAL4"/>
    <property type="match status" value="1"/>
</dbReference>
<dbReference type="GO" id="GO:0003677">
    <property type="term" value="F:DNA binding"/>
    <property type="evidence" value="ECO:0007669"/>
    <property type="project" value="UniProtKB-KW"/>
</dbReference>
<feature type="compositionally biased region" description="Polar residues" evidence="6">
    <location>
        <begin position="63"/>
        <end position="73"/>
    </location>
</feature>
<dbReference type="GO" id="GO:0000981">
    <property type="term" value="F:DNA-binding transcription factor activity, RNA polymerase II-specific"/>
    <property type="evidence" value="ECO:0007669"/>
    <property type="project" value="InterPro"/>
</dbReference>
<dbReference type="InterPro" id="IPR001138">
    <property type="entry name" value="Zn2Cys6_DnaBD"/>
</dbReference>
<keyword evidence="3" id="KW-0238">DNA-binding</keyword>
<feature type="region of interest" description="Disordered" evidence="6">
    <location>
        <begin position="1"/>
        <end position="20"/>
    </location>
</feature>
<proteinExistence type="predicted"/>
<evidence type="ECO:0000259" key="7">
    <source>
        <dbReference type="Pfam" id="PF04082"/>
    </source>
</evidence>
<evidence type="ECO:0000313" key="8">
    <source>
        <dbReference type="EMBL" id="OCT52125.1"/>
    </source>
</evidence>
<keyword evidence="9" id="KW-1185">Reference proteome</keyword>
<dbReference type="GO" id="GO:0008270">
    <property type="term" value="F:zinc ion binding"/>
    <property type="evidence" value="ECO:0007669"/>
    <property type="project" value="InterPro"/>
</dbReference>
<feature type="compositionally biased region" description="Basic and acidic residues" evidence="6">
    <location>
        <begin position="90"/>
        <end position="106"/>
    </location>
</feature>
<keyword evidence="4" id="KW-0804">Transcription</keyword>
<evidence type="ECO:0000256" key="5">
    <source>
        <dbReference type="ARBA" id="ARBA00023242"/>
    </source>
</evidence>
<gene>
    <name evidence="8" type="ORF">CLCR_08048</name>
</gene>
<dbReference type="VEuPathDB" id="FungiDB:G647_06020"/>
<comment type="caution">
    <text evidence="8">The sequence shown here is derived from an EMBL/GenBank/DDBJ whole genome shotgun (WGS) entry which is preliminary data.</text>
</comment>
<dbReference type="eggNOG" id="ENOG502SP7J">
    <property type="taxonomic scope" value="Eukaryota"/>
</dbReference>
<accession>A0A1C1CUF1</accession>
<keyword evidence="1" id="KW-0479">Metal-binding</keyword>
<dbReference type="Proteomes" id="UP000094526">
    <property type="component" value="Unassembled WGS sequence"/>
</dbReference>
<sequence length="747" mass="84232">MTRRLRLSKFPHNQPPLAHTASPVLGAYLGKRHEWSLASPACSWNKVPASHTIRTSGPHHVPATTQASGTSKTGRGGGQQLVQRVKSPKPRQEHHSKPQKQRERSLHAMQGQKEKGKSKHRRGLCSGAPPPCTACVAANTDCVFREDLDGRRKEAIKRKAEDAEHHRDLLGGLLRSIRWSEESDAQQIFRLIRDDAPLAAINASIDAEVRKLRGYSPGTDATIDGLLQLRSEAANLQEQTPLARARRKTMSVEQMSDEPLFQLTAKPWTTVTDDDYLVSHLTSLYFTWWNTFMHPLHEPALIEAMAKGDSSSLLCSPFLVNAMLALACGYSDLAGAFADPDDPETWGEHFYDEAKRLWDREEGRASLINLQGLYLLLLYCNMHGKDQLGWSTLSIMVQMYRDLGLSRQTKIPRDCPPEAVDKLRTAMLNASWSVFVCNTMFAMFLLKKPTLQPPTVRRPYAGEDLNPSVQWRPYPRLERVEPLYGNALFNAYCDFAEIAYEVALSVPFTQNEDKNAPVQLLRRLHAWHDALPENLRVYPHAPGPLFELHALYYWCALTLSEVSDREPSRETTPTPSSPTSAMAIGLTVRSSSLLLIREMMPMYRQYRQTYGLVRVMAGSCQTAAVAYFILLKALRAPAWQSEENEEALIDLTVYLMMGARRWLVYAGIIRMVRPTAQSIGVQLPQKLVEMLDEFDKTVWTVNAHRRIKSVYPNLALMKKDALEDGEVTMGELLTKWEALSTEDGSEN</sequence>
<dbReference type="VEuPathDB" id="FungiDB:CLCR_08048"/>
<dbReference type="InterPro" id="IPR007219">
    <property type="entry name" value="XnlR_reg_dom"/>
</dbReference>
<evidence type="ECO:0000256" key="2">
    <source>
        <dbReference type="ARBA" id="ARBA00023015"/>
    </source>
</evidence>
<dbReference type="EMBL" id="LGRB01000009">
    <property type="protein sequence ID" value="OCT52125.1"/>
    <property type="molecule type" value="Genomic_DNA"/>
</dbReference>
<evidence type="ECO:0000256" key="3">
    <source>
        <dbReference type="ARBA" id="ARBA00023125"/>
    </source>
</evidence>
<reference evidence="9" key="1">
    <citation type="submission" date="2015-07" db="EMBL/GenBank/DDBJ databases">
        <authorList>
            <person name="Teixeira M.M."/>
            <person name="Souza R.C."/>
            <person name="Almeida L.G."/>
            <person name="Vicente V.A."/>
            <person name="de Hoog S."/>
            <person name="Bocca A.L."/>
            <person name="de Almeida S.R."/>
            <person name="Vasconcelos A.T."/>
            <person name="Felipe M.S."/>
        </authorList>
    </citation>
    <scope>NUCLEOTIDE SEQUENCE [LARGE SCALE GENOMIC DNA]</scope>
    <source>
        <strain evidence="9">KSF</strain>
    </source>
</reference>
<evidence type="ECO:0000313" key="9">
    <source>
        <dbReference type="Proteomes" id="UP000094526"/>
    </source>
</evidence>
<dbReference type="AlphaFoldDB" id="A0A1C1CUF1"/>
<organism evidence="8 9">
    <name type="scientific">Cladophialophora carrionii</name>
    <dbReference type="NCBI Taxonomy" id="86049"/>
    <lineage>
        <taxon>Eukaryota</taxon>
        <taxon>Fungi</taxon>
        <taxon>Dikarya</taxon>
        <taxon>Ascomycota</taxon>
        <taxon>Pezizomycotina</taxon>
        <taxon>Eurotiomycetes</taxon>
        <taxon>Chaetothyriomycetidae</taxon>
        <taxon>Chaetothyriales</taxon>
        <taxon>Herpotrichiellaceae</taxon>
        <taxon>Cladophialophora</taxon>
    </lineage>
</organism>
<dbReference type="Pfam" id="PF04082">
    <property type="entry name" value="Fungal_trans"/>
    <property type="match status" value="1"/>
</dbReference>
<dbReference type="InterPro" id="IPR036864">
    <property type="entry name" value="Zn2-C6_fun-type_DNA-bd_sf"/>
</dbReference>
<feature type="domain" description="Xylanolytic transcriptional activator regulatory" evidence="7">
    <location>
        <begin position="283"/>
        <end position="443"/>
    </location>
</feature>
<dbReference type="PANTHER" id="PTHR47256">
    <property type="entry name" value="ZN(II)2CYS6 TRANSCRIPTION FACTOR (EUROFUNG)-RELATED"/>
    <property type="match status" value="1"/>
</dbReference>
<dbReference type="OrthoDB" id="2593732at2759"/>
<dbReference type="InterPro" id="IPR053187">
    <property type="entry name" value="Notoamide_regulator"/>
</dbReference>
<name>A0A1C1CUF1_9EURO</name>
<evidence type="ECO:0000256" key="4">
    <source>
        <dbReference type="ARBA" id="ARBA00023163"/>
    </source>
</evidence>